<dbReference type="GO" id="GO:0008270">
    <property type="term" value="F:zinc ion binding"/>
    <property type="evidence" value="ECO:0007669"/>
    <property type="project" value="UniProtKB-KW"/>
</dbReference>
<sequence>MFIVACGTLSQTASATSGDVLQRGWQPLPTGLLPLLEVQLQRNCRRMCYSEAGSRYPQACSPCWRCSSSEIVVDCSCGDEVCPGCGLVLNSSLAVAGSDDLERLGAPSDTVCGHLEPSLAGPCSPPLQQQSEVQAAWFRQARKAVSASPRLPSTLAGDMVKQLALLQKHEGMRAYQTAALLAGCLLWAAKSRNMALTLIEACDYAGVNPDYSVELPADHADTFTCCSWDGLTPPLPYMARQTEVRQRHQLGLPHWEQRWGAVRPGWDMYDDIFAA</sequence>
<keyword evidence="4" id="KW-1185">Reference proteome</keyword>
<evidence type="ECO:0000313" key="4">
    <source>
        <dbReference type="Proteomes" id="UP001489004"/>
    </source>
</evidence>
<dbReference type="Proteomes" id="UP001489004">
    <property type="component" value="Unassembled WGS sequence"/>
</dbReference>
<protein>
    <recommendedName>
        <fullName evidence="2">TFIIB-type domain-containing protein</fullName>
    </recommendedName>
</protein>
<evidence type="ECO:0000259" key="2">
    <source>
        <dbReference type="PROSITE" id="PS51134"/>
    </source>
</evidence>
<proteinExistence type="predicted"/>
<feature type="domain" description="TFIIB-type" evidence="2">
    <location>
        <begin position="56"/>
        <end position="90"/>
    </location>
</feature>
<organism evidence="3 4">
    <name type="scientific">[Myrmecia] bisecta</name>
    <dbReference type="NCBI Taxonomy" id="41462"/>
    <lineage>
        <taxon>Eukaryota</taxon>
        <taxon>Viridiplantae</taxon>
        <taxon>Chlorophyta</taxon>
        <taxon>core chlorophytes</taxon>
        <taxon>Trebouxiophyceae</taxon>
        <taxon>Trebouxiales</taxon>
        <taxon>Trebouxiaceae</taxon>
        <taxon>Myrmecia</taxon>
    </lineage>
</organism>
<comment type="caution">
    <text evidence="3">The sequence shown here is derived from an EMBL/GenBank/DDBJ whole genome shotgun (WGS) entry which is preliminary data.</text>
</comment>
<gene>
    <name evidence="3" type="ORF">WJX72_002402</name>
</gene>
<dbReference type="InterPro" id="IPR013137">
    <property type="entry name" value="Znf_TFIIB"/>
</dbReference>
<evidence type="ECO:0000256" key="1">
    <source>
        <dbReference type="PROSITE-ProRule" id="PRU00469"/>
    </source>
</evidence>
<dbReference type="Gene3D" id="1.10.472.170">
    <property type="match status" value="1"/>
</dbReference>
<evidence type="ECO:0000313" key="3">
    <source>
        <dbReference type="EMBL" id="KAK9823386.1"/>
    </source>
</evidence>
<dbReference type="AlphaFoldDB" id="A0AAW1QQI3"/>
<keyword evidence="1" id="KW-0479">Metal-binding</keyword>
<keyword evidence="1" id="KW-0863">Zinc-finger</keyword>
<dbReference type="EMBL" id="JALJOR010000002">
    <property type="protein sequence ID" value="KAK9823386.1"/>
    <property type="molecule type" value="Genomic_DNA"/>
</dbReference>
<dbReference type="PROSITE" id="PS51134">
    <property type="entry name" value="ZF_TFIIB"/>
    <property type="match status" value="1"/>
</dbReference>
<name>A0AAW1QQI3_9CHLO</name>
<dbReference type="SUPFAM" id="SSF57783">
    <property type="entry name" value="Zinc beta-ribbon"/>
    <property type="match status" value="1"/>
</dbReference>
<accession>A0AAW1QQI3</accession>
<reference evidence="3 4" key="1">
    <citation type="journal article" date="2024" name="Nat. Commun.">
        <title>Phylogenomics reveals the evolutionary origins of lichenization in chlorophyte algae.</title>
        <authorList>
            <person name="Puginier C."/>
            <person name="Libourel C."/>
            <person name="Otte J."/>
            <person name="Skaloud P."/>
            <person name="Haon M."/>
            <person name="Grisel S."/>
            <person name="Petersen M."/>
            <person name="Berrin J.G."/>
            <person name="Delaux P.M."/>
            <person name="Dal Grande F."/>
            <person name="Keller J."/>
        </authorList>
    </citation>
    <scope>NUCLEOTIDE SEQUENCE [LARGE SCALE GENOMIC DNA]</scope>
    <source>
        <strain evidence="3 4">SAG 2043</strain>
    </source>
</reference>
<keyword evidence="1" id="KW-0862">Zinc</keyword>